<feature type="coiled-coil region" evidence="7">
    <location>
        <begin position="683"/>
        <end position="717"/>
    </location>
</feature>
<feature type="coiled-coil region" evidence="7">
    <location>
        <begin position="904"/>
        <end position="948"/>
    </location>
</feature>
<feature type="coiled-coil region" evidence="7">
    <location>
        <begin position="269"/>
        <end position="303"/>
    </location>
</feature>
<dbReference type="OrthoDB" id="9808768at2"/>
<feature type="coiled-coil region" evidence="7">
    <location>
        <begin position="167"/>
        <end position="201"/>
    </location>
</feature>
<dbReference type="RefSeq" id="WP_068608268.1">
    <property type="nucleotide sequence ID" value="NZ_CP011388.1"/>
</dbReference>
<dbReference type="PATRIC" id="fig|1178515.4.peg.3190"/>
<dbReference type="SMART" id="SM00968">
    <property type="entry name" value="SMC_hinge"/>
    <property type="match status" value="1"/>
</dbReference>
<evidence type="ECO:0000256" key="2">
    <source>
        <dbReference type="ARBA" id="ARBA00022490"/>
    </source>
</evidence>
<dbReference type="GO" id="GO:0007059">
    <property type="term" value="P:chromosome segregation"/>
    <property type="evidence" value="ECO:0007669"/>
    <property type="project" value="UniProtKB-UniRule"/>
</dbReference>
<dbReference type="PANTHER" id="PTHR43977">
    <property type="entry name" value="STRUCTURAL MAINTENANCE OF CHROMOSOMES PROTEIN 3"/>
    <property type="match status" value="1"/>
</dbReference>
<dbReference type="GO" id="GO:0003677">
    <property type="term" value="F:DNA binding"/>
    <property type="evidence" value="ECO:0007669"/>
    <property type="project" value="UniProtKB-UniRule"/>
</dbReference>
<dbReference type="InterPro" id="IPR011890">
    <property type="entry name" value="SMC_prok"/>
</dbReference>
<keyword evidence="3 7" id="KW-0547">Nucleotide-binding</keyword>
<dbReference type="Gene3D" id="1.20.1060.20">
    <property type="match status" value="1"/>
</dbReference>
<comment type="function">
    <text evidence="7">Required for chromosome condensation and partitioning.</text>
</comment>
<sequence>MFLKRVELSGFKSFADKTELEFVQGITAVVGPNGSGKSNISDSIRWVLGEQSAKSLRGGKMEDIIFAGSDARKAVNYAEVSLTLDNHDEALKLDFSEVTVTRRVHRSGDSEYFINKQGCRLKDITELFMDTGIGKEAYSIIGQGRIEEILSTRSEDRRGIFEEASGIVKYKSRKKDAGRKLEDTEQNLLRIHDLVSELEDQIEPLREQSSKAVQFKQLKEELKTSEISMYVHQIEQIHESWAEANERLNILQTEQLELSTVVSKHDAHLEQHRSETRRLELELDELQTSLLSISAELEKSEGQGEVLKERSKYLVQNRLQLLQMVEVGEKRIEERRTEQTGYRDKYNAISSELNRLQSTLRSEEERLLGVTGGTSSDTEEKLRGDLLDKLNQSAQARNEIRYMEQQMESAQRRMSRLNDDHGRLAEQQKKLETRKKDLSAKLTDCIASLSESKNAYVAASQSIQSKQELLETAQSTIRKWEQKTDALVSRKDTMTEMQNDFDGFMHGVKEVLKARNRENGLRGVLGAVAELIKVPARIELAVETALGGALQHVVMEGESSAREAIAFLKRRQLGRATFLPLDVIKERYIPESEHRGLQGASGFVGVGAELVSSEPEYRNIVGNLLGNVIIAETLEDANRIAAKCQYRYRVVTLEGDIVNAGGSMTGGSMQKKNTSLLGRQRQIDELIQEIHKSQEQISQLQAQIARMKQEIIGETTQLEQSREAGEQARIIEQQLLAELKQLEGELTQLAPQLELHSQDRGQHEAEVKEYRARKKDLEQSLIVLQSEEQQVQQAIRDAELSRKASESAKDELQAYMTDLKVQVATLTQEKQSLQDQLKRITSELQQQDQELELNRSQLEQVAEDIEENQQQAVRQTEDVNTYKIRKKQCADQLEFKRAERAGWLKRLEEGENETREQRVQLKQVEEQLRQTEVKVNRLDVELENLLRKLSEDYELSYELAKERYPVPEDVSGVQQIVRDLRRTIGALGEVNLGAIEEFQRVHERYEFLNVQKNDLIEAKTALYQVIREMDEEMSKRFRSSFDAIRSHFVVVFAKLFGGGRADLILSEPGNLLETGIDIIAQPPGKKLQNLQLLSGGERALTAIALLFAILLVKPVPFCVLDEVEAALDEANVARFAQYLREFSELTQFIVVTHRKGTMEEADVLYGVTMEEGGVSKLVSVKLDDEAAVSA</sequence>
<dbReference type="GO" id="GO:0030261">
    <property type="term" value="P:chromosome condensation"/>
    <property type="evidence" value="ECO:0007669"/>
    <property type="project" value="InterPro"/>
</dbReference>
<dbReference type="Gene3D" id="3.40.50.300">
    <property type="entry name" value="P-loop containing nucleotide triphosphate hydrolases"/>
    <property type="match status" value="2"/>
</dbReference>
<dbReference type="GO" id="GO:0006260">
    <property type="term" value="P:DNA replication"/>
    <property type="evidence" value="ECO:0007669"/>
    <property type="project" value="UniProtKB-UniRule"/>
</dbReference>
<evidence type="ECO:0000259" key="8">
    <source>
        <dbReference type="SMART" id="SM00968"/>
    </source>
</evidence>
<feature type="coiled-coil region" evidence="7">
    <location>
        <begin position="753"/>
        <end position="878"/>
    </location>
</feature>
<evidence type="ECO:0000313" key="10">
    <source>
        <dbReference type="Proteomes" id="UP000076927"/>
    </source>
</evidence>
<dbReference type="Proteomes" id="UP000076927">
    <property type="component" value="Chromosome"/>
</dbReference>
<feature type="binding site" evidence="7">
    <location>
        <begin position="32"/>
        <end position="39"/>
    </location>
    <ligand>
        <name>ATP</name>
        <dbReference type="ChEBI" id="CHEBI:30616"/>
    </ligand>
</feature>
<dbReference type="STRING" id="1178515.SY83_15865"/>
<organism evidence="9 10">
    <name type="scientific">Paenibacillus swuensis</name>
    <dbReference type="NCBI Taxonomy" id="1178515"/>
    <lineage>
        <taxon>Bacteria</taxon>
        <taxon>Bacillati</taxon>
        <taxon>Bacillota</taxon>
        <taxon>Bacilli</taxon>
        <taxon>Bacillales</taxon>
        <taxon>Paenibacillaceae</taxon>
        <taxon>Paenibacillus</taxon>
    </lineage>
</organism>
<reference evidence="9 10" key="1">
    <citation type="submission" date="2015-01" db="EMBL/GenBank/DDBJ databases">
        <title>Paenibacillus swuensis/DY6/whole genome sequencing.</title>
        <authorList>
            <person name="Kim M.K."/>
            <person name="Srinivasan S."/>
            <person name="Lee J.-J."/>
        </authorList>
    </citation>
    <scope>NUCLEOTIDE SEQUENCE [LARGE SCALE GENOMIC DNA]</scope>
    <source>
        <strain evidence="9 10">DY6</strain>
    </source>
</reference>
<proteinExistence type="inferred from homology"/>
<dbReference type="CDD" id="cd03278">
    <property type="entry name" value="ABC_SMC_barmotin"/>
    <property type="match status" value="2"/>
</dbReference>
<dbReference type="FunFam" id="3.40.50.300:FF:000984">
    <property type="entry name" value="Chromosome partition protein Smc"/>
    <property type="match status" value="1"/>
</dbReference>
<dbReference type="Gene3D" id="3.30.70.1620">
    <property type="match status" value="1"/>
</dbReference>
<dbReference type="HAMAP" id="MF_01894">
    <property type="entry name" value="Smc_prok"/>
    <property type="match status" value="1"/>
</dbReference>
<dbReference type="InterPro" id="IPR027417">
    <property type="entry name" value="P-loop_NTPase"/>
</dbReference>
<dbReference type="PIRSF" id="PIRSF005719">
    <property type="entry name" value="SMC"/>
    <property type="match status" value="1"/>
</dbReference>
<evidence type="ECO:0000256" key="6">
    <source>
        <dbReference type="ARBA" id="ARBA00023125"/>
    </source>
</evidence>
<accession>A0A172TKE3</accession>
<dbReference type="InterPro" id="IPR024704">
    <property type="entry name" value="SMC"/>
</dbReference>
<evidence type="ECO:0000256" key="4">
    <source>
        <dbReference type="ARBA" id="ARBA00022840"/>
    </source>
</evidence>
<dbReference type="SUPFAM" id="SSF52540">
    <property type="entry name" value="P-loop containing nucleoside triphosphate hydrolases"/>
    <property type="match status" value="1"/>
</dbReference>
<evidence type="ECO:0000256" key="5">
    <source>
        <dbReference type="ARBA" id="ARBA00023054"/>
    </source>
</evidence>
<keyword evidence="10" id="KW-1185">Reference proteome</keyword>
<comment type="subunit">
    <text evidence="7">Homodimer.</text>
</comment>
<feature type="domain" description="SMC hinge" evidence="8">
    <location>
        <begin position="522"/>
        <end position="641"/>
    </location>
</feature>
<keyword evidence="2 7" id="KW-0963">Cytoplasm</keyword>
<comment type="similarity">
    <text evidence="7">Belongs to the SMC family.</text>
</comment>
<dbReference type="EMBL" id="CP011388">
    <property type="protein sequence ID" value="ANE47511.1"/>
    <property type="molecule type" value="Genomic_DNA"/>
</dbReference>
<dbReference type="GO" id="GO:0005524">
    <property type="term" value="F:ATP binding"/>
    <property type="evidence" value="ECO:0007669"/>
    <property type="project" value="UniProtKB-UniRule"/>
</dbReference>
<dbReference type="Pfam" id="PF02463">
    <property type="entry name" value="SMC_N"/>
    <property type="match status" value="1"/>
</dbReference>
<dbReference type="InterPro" id="IPR036277">
    <property type="entry name" value="SMC_hinge_sf"/>
</dbReference>
<comment type="domain">
    <text evidence="7">Contains large globular domains required for ATP hydrolysis at each terminus and a third globular domain forming a flexible hinge near the middle of the molecule. These domains are separated by coiled-coil structures.</text>
</comment>
<gene>
    <name evidence="7" type="primary">smc</name>
    <name evidence="9" type="ORF">SY83_15865</name>
</gene>
<dbReference type="InterPro" id="IPR010935">
    <property type="entry name" value="SMC_hinge"/>
</dbReference>
<dbReference type="KEGG" id="pswu:SY83_15865"/>
<dbReference type="FunFam" id="3.40.50.300:FF:000901">
    <property type="entry name" value="Chromosome partition protein Smc"/>
    <property type="match status" value="1"/>
</dbReference>
<feature type="coiled-coil region" evidence="7">
    <location>
        <begin position="393"/>
        <end position="434"/>
    </location>
</feature>
<dbReference type="SUPFAM" id="SSF75553">
    <property type="entry name" value="Smc hinge domain"/>
    <property type="match status" value="1"/>
</dbReference>
<dbReference type="GO" id="GO:0005737">
    <property type="term" value="C:cytoplasm"/>
    <property type="evidence" value="ECO:0007669"/>
    <property type="project" value="UniProtKB-SubCell"/>
</dbReference>
<dbReference type="GO" id="GO:0016887">
    <property type="term" value="F:ATP hydrolysis activity"/>
    <property type="evidence" value="ECO:0007669"/>
    <property type="project" value="InterPro"/>
</dbReference>
<evidence type="ECO:0000256" key="7">
    <source>
        <dbReference type="HAMAP-Rule" id="MF_01894"/>
    </source>
</evidence>
<evidence type="ECO:0000256" key="1">
    <source>
        <dbReference type="ARBA" id="ARBA00004496"/>
    </source>
</evidence>
<keyword evidence="5 7" id="KW-0175">Coiled coil</keyword>
<dbReference type="GO" id="GO:0005694">
    <property type="term" value="C:chromosome"/>
    <property type="evidence" value="ECO:0007669"/>
    <property type="project" value="InterPro"/>
</dbReference>
<name>A0A172TKE3_9BACL</name>
<keyword evidence="4 7" id="KW-0067">ATP-binding</keyword>
<evidence type="ECO:0000256" key="3">
    <source>
        <dbReference type="ARBA" id="ARBA00022741"/>
    </source>
</evidence>
<dbReference type="NCBIfam" id="TIGR02168">
    <property type="entry name" value="SMC_prok_B"/>
    <property type="match status" value="1"/>
</dbReference>
<protein>
    <recommendedName>
        <fullName evidence="7">Chromosome partition protein Smc</fullName>
    </recommendedName>
</protein>
<dbReference type="InterPro" id="IPR003395">
    <property type="entry name" value="RecF/RecN/SMC_N"/>
</dbReference>
<dbReference type="Pfam" id="PF06470">
    <property type="entry name" value="SMC_hinge"/>
    <property type="match status" value="1"/>
</dbReference>
<dbReference type="GO" id="GO:0007062">
    <property type="term" value="P:sister chromatid cohesion"/>
    <property type="evidence" value="ECO:0007669"/>
    <property type="project" value="InterPro"/>
</dbReference>
<evidence type="ECO:0000313" key="9">
    <source>
        <dbReference type="EMBL" id="ANE47511.1"/>
    </source>
</evidence>
<comment type="subcellular location">
    <subcellularLocation>
        <location evidence="1 7">Cytoplasm</location>
    </subcellularLocation>
</comment>
<keyword evidence="6 7" id="KW-0238">DNA-binding</keyword>
<dbReference type="AlphaFoldDB" id="A0A172TKE3"/>